<evidence type="ECO:0008006" key="4">
    <source>
        <dbReference type="Google" id="ProtNLM"/>
    </source>
</evidence>
<feature type="signal peptide" evidence="1">
    <location>
        <begin position="1"/>
        <end position="30"/>
    </location>
</feature>
<dbReference type="STRING" id="1449976.KALB_4385"/>
<protein>
    <recommendedName>
        <fullName evidence="4">Secreted protein</fullName>
    </recommendedName>
</protein>
<sequence>MGRTQRVAGAVLSASLALTVATGLAPTAMAAPAACTWQQTILPLPSGAPTGEVWASDNNGGYAGTVSFGADSANGEPAVLWKNGKITNLGLLAGHQKYVSVTGVNQAGTVVGSAPKNTGFGEPTAFRSRNGKLAALPELPKAIGSTAQAVNERGDIVGGVLTEDQIWQPVIWPADKPGTVVRLTGLPTGGNSIVEGIDKDGTLLVSYDHPTRSRVGYLWKDGTAHELAMPEDAYDVVLRGISNGRVIGQVSYGKGGDGPLLWDRDGKPSVPPRAADLQGINRDGQLVGRTDDPSRHEFGVWKAGKLDSTISYTADHGLELHVSSDDGSIAGRSWKFPGGFDQPTVWRCG</sequence>
<dbReference type="eggNOG" id="COG5563">
    <property type="taxonomic scope" value="Bacteria"/>
</dbReference>
<dbReference type="Proteomes" id="UP000019225">
    <property type="component" value="Chromosome"/>
</dbReference>
<dbReference type="HOGENOM" id="CLU_068241_0_0_11"/>
<dbReference type="EMBL" id="CP007155">
    <property type="protein sequence ID" value="AHH97747.1"/>
    <property type="molecule type" value="Genomic_DNA"/>
</dbReference>
<dbReference type="AlphaFoldDB" id="W5WA05"/>
<dbReference type="KEGG" id="kal:KALB_4385"/>
<proteinExistence type="predicted"/>
<evidence type="ECO:0000256" key="1">
    <source>
        <dbReference type="SAM" id="SignalP"/>
    </source>
</evidence>
<accession>W5WA05</accession>
<evidence type="ECO:0000313" key="2">
    <source>
        <dbReference type="EMBL" id="AHH97747.1"/>
    </source>
</evidence>
<reference evidence="2 3" key="1">
    <citation type="journal article" date="2014" name="BMC Genomics">
        <title>Complete genome sequence of producer of the glycopeptide antibiotic Aculeximycin Kutzneria albida DSM 43870T, a representative of minor genus of Pseudonocardiaceae.</title>
        <authorList>
            <person name="Rebets Y."/>
            <person name="Tokovenko B."/>
            <person name="Lushchyk I."/>
            <person name="Ruckert C."/>
            <person name="Zaburannyi N."/>
            <person name="Bechthold A."/>
            <person name="Kalinowski J."/>
            <person name="Luzhetskyy A."/>
        </authorList>
    </citation>
    <scope>NUCLEOTIDE SEQUENCE [LARGE SCALE GENOMIC DNA]</scope>
    <source>
        <strain evidence="2">DSM 43870</strain>
    </source>
</reference>
<organism evidence="2 3">
    <name type="scientific">Kutzneria albida DSM 43870</name>
    <dbReference type="NCBI Taxonomy" id="1449976"/>
    <lineage>
        <taxon>Bacteria</taxon>
        <taxon>Bacillati</taxon>
        <taxon>Actinomycetota</taxon>
        <taxon>Actinomycetes</taxon>
        <taxon>Pseudonocardiales</taxon>
        <taxon>Pseudonocardiaceae</taxon>
        <taxon>Kutzneria</taxon>
    </lineage>
</organism>
<feature type="chain" id="PRO_5004873650" description="Secreted protein" evidence="1">
    <location>
        <begin position="31"/>
        <end position="349"/>
    </location>
</feature>
<gene>
    <name evidence="2" type="ORF">KALB_4385</name>
</gene>
<name>W5WA05_9PSEU</name>
<evidence type="ECO:0000313" key="3">
    <source>
        <dbReference type="Proteomes" id="UP000019225"/>
    </source>
</evidence>
<keyword evidence="3" id="KW-1185">Reference proteome</keyword>
<keyword evidence="1" id="KW-0732">Signal</keyword>